<evidence type="ECO:0000256" key="4">
    <source>
        <dbReference type="ARBA" id="ARBA00022832"/>
    </source>
</evidence>
<accession>A0A131ZVR8</accession>
<name>A0A131ZVR8_SARSC</name>
<dbReference type="GO" id="GO:0030182">
    <property type="term" value="P:neuron differentiation"/>
    <property type="evidence" value="ECO:0007669"/>
    <property type="project" value="TreeGrafter"/>
</dbReference>
<proteinExistence type="inferred from homology"/>
<evidence type="ECO:0000313" key="10">
    <source>
        <dbReference type="Proteomes" id="UP000616769"/>
    </source>
</evidence>
<dbReference type="Gene3D" id="3.40.50.12780">
    <property type="entry name" value="N-terminal domain of ligase-like"/>
    <property type="match status" value="1"/>
</dbReference>
<dbReference type="GO" id="GO:0005811">
    <property type="term" value="C:lipid droplet"/>
    <property type="evidence" value="ECO:0007669"/>
    <property type="project" value="TreeGrafter"/>
</dbReference>
<dbReference type="PANTHER" id="PTHR43272">
    <property type="entry name" value="LONG-CHAIN-FATTY-ACID--COA LIGASE"/>
    <property type="match status" value="1"/>
</dbReference>
<sequence length="731" mass="82438">MDSNISVHVWMTIIKIVVTLYSIISLPIYYYIQKPWIKTKANKKQRSQQKDPGNPYSVWVRTSKPPKSIIDGCETLPQLYDKIVNEFGDQKAFGYRPILEETEDVQANGRIFRKYVLDDYRWITYKEASKRINNIASGFVQQGIKHGDIVMIISDTRVEWMLSALALSKIGATVATLYATLGEKGMIHGINETEITHIVTSQDQLSKLRNILSQIPLVRRIIYFEGIKKMNVEFPTEVKLVSFTELEHIGSTQPLPTNWRKIRSSDTAIIMYTSGSTGVPKGVMMSHSNVLSSAYAYYVIAESFVPGDDIYFAYLPLAHVLELAGEFFFMSIGVGIGYGTPLTMTDKSTGIKNGCPGDLTVLKPTVVNGVPLVLDRISNGIHEEIRKKGLFASELFEFLMNYKRYWTNRGYNSPIINRLVCKKIKQIMGGRLRYMAIGGAPLRAETHEFFQACMDIKVLQGYGLTEIGAAGTLMDEDEISTGRVGSPLFGAQIKLVDWVEGNYRVHDKPYPRGEILIGGPIVSKGYFKNEKLTEEAYSEENGTRWFHTGGKSNAFRFKYLSFIYILIRADIAEIYPNGTIKIVDRRKDLIKLQFGEYVSLGKVEAELKSCPYIDNICVIGDSFHDHLIALVVPNIKTIKVLAESLGKGHLQFKEICADLDITKAVTDKIVQMARKQGLNKMEIPAKIHLCSEEWLPDSGLVTAALKIRRQNIHDYYKSEIRNLYGSSSRAN</sequence>
<dbReference type="EMBL" id="JXLN01002740">
    <property type="protein sequence ID" value="KPM02731.1"/>
    <property type="molecule type" value="Genomic_DNA"/>
</dbReference>
<keyword evidence="3" id="KW-0547">Nucleotide-binding</keyword>
<evidence type="ECO:0000256" key="5">
    <source>
        <dbReference type="ARBA" id="ARBA00022840"/>
    </source>
</evidence>
<reference evidence="9 10" key="1">
    <citation type="journal article" date="2015" name="Parasit. Vectors">
        <title>Draft genome of the scabies mite.</title>
        <authorList>
            <person name="Rider S.D.Jr."/>
            <person name="Morgan M.S."/>
            <person name="Arlian L.G."/>
        </authorList>
    </citation>
    <scope>NUCLEOTIDE SEQUENCE [LARGE SCALE GENOMIC DNA]</scope>
    <source>
        <strain evidence="9">Arlian Lab</strain>
    </source>
</reference>
<dbReference type="Pfam" id="PF00501">
    <property type="entry name" value="AMP-binding"/>
    <property type="match status" value="1"/>
</dbReference>
<evidence type="ECO:0000256" key="7">
    <source>
        <dbReference type="ARBA" id="ARBA00036813"/>
    </source>
</evidence>
<evidence type="ECO:0000256" key="2">
    <source>
        <dbReference type="ARBA" id="ARBA00022598"/>
    </source>
</evidence>
<comment type="catalytic activity">
    <reaction evidence="7">
        <text>a long-chain fatty acid + ATP + CoA = a long-chain fatty acyl-CoA + AMP + diphosphate</text>
        <dbReference type="Rhea" id="RHEA:15421"/>
        <dbReference type="ChEBI" id="CHEBI:30616"/>
        <dbReference type="ChEBI" id="CHEBI:33019"/>
        <dbReference type="ChEBI" id="CHEBI:57287"/>
        <dbReference type="ChEBI" id="CHEBI:57560"/>
        <dbReference type="ChEBI" id="CHEBI:83139"/>
        <dbReference type="ChEBI" id="CHEBI:456215"/>
        <dbReference type="EC" id="6.2.1.3"/>
    </reaction>
</comment>
<comment type="caution">
    <text evidence="9">The sequence shown here is derived from an EMBL/GenBank/DDBJ whole genome shotgun (WGS) entry which is preliminary data.</text>
</comment>
<dbReference type="GO" id="GO:0035336">
    <property type="term" value="P:long-chain fatty-acyl-CoA metabolic process"/>
    <property type="evidence" value="ECO:0007669"/>
    <property type="project" value="TreeGrafter"/>
</dbReference>
<dbReference type="GO" id="GO:0005524">
    <property type="term" value="F:ATP binding"/>
    <property type="evidence" value="ECO:0007669"/>
    <property type="project" value="UniProtKB-KW"/>
</dbReference>
<keyword evidence="2 9" id="KW-0436">Ligase</keyword>
<evidence type="ECO:0000259" key="8">
    <source>
        <dbReference type="Pfam" id="PF00501"/>
    </source>
</evidence>
<dbReference type="VEuPathDB" id="VectorBase:SSCA007292"/>
<dbReference type="Proteomes" id="UP000616769">
    <property type="component" value="Unassembled WGS sequence"/>
</dbReference>
<dbReference type="SUPFAM" id="SSF56801">
    <property type="entry name" value="Acetyl-CoA synthetase-like"/>
    <property type="match status" value="1"/>
</dbReference>
<dbReference type="EC" id="6.2.1.3" evidence="6"/>
<keyword evidence="4" id="KW-0443">Lipid metabolism</keyword>
<protein>
    <recommendedName>
        <fullName evidence="6">long-chain-fatty-acid--CoA ligase</fullName>
        <ecNumber evidence="6">6.2.1.3</ecNumber>
    </recommendedName>
</protein>
<dbReference type="InterPro" id="IPR020845">
    <property type="entry name" value="AMP-binding_CS"/>
</dbReference>
<organism evidence="9 10">
    <name type="scientific">Sarcoptes scabiei</name>
    <name type="common">Itch mite</name>
    <name type="synonym">Acarus scabiei</name>
    <dbReference type="NCBI Taxonomy" id="52283"/>
    <lineage>
        <taxon>Eukaryota</taxon>
        <taxon>Metazoa</taxon>
        <taxon>Ecdysozoa</taxon>
        <taxon>Arthropoda</taxon>
        <taxon>Chelicerata</taxon>
        <taxon>Arachnida</taxon>
        <taxon>Acari</taxon>
        <taxon>Acariformes</taxon>
        <taxon>Sarcoptiformes</taxon>
        <taxon>Astigmata</taxon>
        <taxon>Psoroptidia</taxon>
        <taxon>Sarcoptoidea</taxon>
        <taxon>Sarcoptidae</taxon>
        <taxon>Sarcoptinae</taxon>
        <taxon>Sarcoptes</taxon>
    </lineage>
</organism>
<dbReference type="AlphaFoldDB" id="A0A131ZVR8"/>
<dbReference type="OrthoDB" id="1700726at2759"/>
<keyword evidence="5" id="KW-0067">ATP-binding</keyword>
<feature type="domain" description="AMP-dependent synthetase/ligase" evidence="8">
    <location>
        <begin position="115"/>
        <end position="527"/>
    </location>
</feature>
<comment type="similarity">
    <text evidence="1">Belongs to the ATP-dependent AMP-binding enzyme family.</text>
</comment>
<gene>
    <name evidence="9" type="ORF">QR98_0011490</name>
</gene>
<evidence type="ECO:0000313" key="9">
    <source>
        <dbReference type="EMBL" id="KPM02731.1"/>
    </source>
</evidence>
<dbReference type="PROSITE" id="PS00455">
    <property type="entry name" value="AMP_BINDING"/>
    <property type="match status" value="1"/>
</dbReference>
<keyword evidence="4" id="KW-0276">Fatty acid metabolism</keyword>
<dbReference type="GO" id="GO:0005783">
    <property type="term" value="C:endoplasmic reticulum"/>
    <property type="evidence" value="ECO:0007669"/>
    <property type="project" value="TreeGrafter"/>
</dbReference>
<evidence type="ECO:0000256" key="1">
    <source>
        <dbReference type="ARBA" id="ARBA00006432"/>
    </source>
</evidence>
<dbReference type="InterPro" id="IPR000873">
    <property type="entry name" value="AMP-dep_synth/lig_dom"/>
</dbReference>
<evidence type="ECO:0000256" key="6">
    <source>
        <dbReference type="ARBA" id="ARBA00026121"/>
    </source>
</evidence>
<dbReference type="InterPro" id="IPR042099">
    <property type="entry name" value="ANL_N_sf"/>
</dbReference>
<dbReference type="GO" id="GO:0090433">
    <property type="term" value="F:palmitoyl-CoA ligase activity"/>
    <property type="evidence" value="ECO:0007669"/>
    <property type="project" value="TreeGrafter"/>
</dbReference>
<evidence type="ECO:0000256" key="3">
    <source>
        <dbReference type="ARBA" id="ARBA00022741"/>
    </source>
</evidence>
<dbReference type="PANTHER" id="PTHR43272:SF83">
    <property type="entry name" value="ACYL-COA SYNTHETASE LONG-CHAIN, ISOFORM J"/>
    <property type="match status" value="1"/>
</dbReference>
<dbReference type="GO" id="GO:0005886">
    <property type="term" value="C:plasma membrane"/>
    <property type="evidence" value="ECO:0007669"/>
    <property type="project" value="TreeGrafter"/>
</dbReference>